<accession>A0A1Y2IWQ7</accession>
<dbReference type="GO" id="GO:0061630">
    <property type="term" value="F:ubiquitin protein ligase activity"/>
    <property type="evidence" value="ECO:0007669"/>
    <property type="project" value="UniProtKB-EC"/>
</dbReference>
<dbReference type="PROSITE" id="PS00518">
    <property type="entry name" value="ZF_RING_1"/>
    <property type="match status" value="1"/>
</dbReference>
<feature type="region of interest" description="Disordered" evidence="11">
    <location>
        <begin position="39"/>
        <end position="62"/>
    </location>
</feature>
<dbReference type="SUPFAM" id="SSF57850">
    <property type="entry name" value="RING/U-box"/>
    <property type="match status" value="3"/>
</dbReference>
<dbReference type="SMART" id="SM00184">
    <property type="entry name" value="RING"/>
    <property type="match status" value="1"/>
</dbReference>
<reference evidence="16 17" key="1">
    <citation type="journal article" date="2015" name="Biotechnol. Biofuels">
        <title>Enhanced degradation of softwood versus hardwood by the white-rot fungus Pycnoporus coccineus.</title>
        <authorList>
            <person name="Couturier M."/>
            <person name="Navarro D."/>
            <person name="Chevret D."/>
            <person name="Henrissat B."/>
            <person name="Piumi F."/>
            <person name="Ruiz-Duenas F.J."/>
            <person name="Martinez A.T."/>
            <person name="Grigoriev I.V."/>
            <person name="Riley R."/>
            <person name="Lipzen A."/>
            <person name="Berrin J.G."/>
            <person name="Master E.R."/>
            <person name="Rosso M.N."/>
        </authorList>
    </citation>
    <scope>NUCLEOTIDE SEQUENCE [LARGE SCALE GENOMIC DNA]</scope>
    <source>
        <strain evidence="16 17">BRFM310</strain>
    </source>
</reference>
<dbReference type="InterPro" id="IPR027370">
    <property type="entry name" value="Znf-RING_euk"/>
</dbReference>
<dbReference type="Pfam" id="PF14608">
    <property type="entry name" value="zf-CCCH_2"/>
    <property type="match status" value="1"/>
</dbReference>
<feature type="zinc finger region" description="C3H1-type" evidence="10">
    <location>
        <begin position="145"/>
        <end position="172"/>
    </location>
</feature>
<evidence type="ECO:0000256" key="8">
    <source>
        <dbReference type="ARBA" id="ARBA00022833"/>
    </source>
</evidence>
<protein>
    <recommendedName>
        <fullName evidence="2">RBR-type E3 ubiquitin transferase</fullName>
        <ecNumber evidence="2">2.3.2.31</ecNumber>
    </recommendedName>
</protein>
<feature type="zinc finger region" description="C3H1-type" evidence="10">
    <location>
        <begin position="66"/>
        <end position="93"/>
    </location>
</feature>
<feature type="domain" description="RRM" evidence="13">
    <location>
        <begin position="485"/>
        <end position="569"/>
    </location>
</feature>
<organism evidence="16 17">
    <name type="scientific">Trametes coccinea (strain BRFM310)</name>
    <name type="common">Pycnoporus coccineus</name>
    <dbReference type="NCBI Taxonomy" id="1353009"/>
    <lineage>
        <taxon>Eukaryota</taxon>
        <taxon>Fungi</taxon>
        <taxon>Dikarya</taxon>
        <taxon>Basidiomycota</taxon>
        <taxon>Agaricomycotina</taxon>
        <taxon>Agaricomycetes</taxon>
        <taxon>Polyporales</taxon>
        <taxon>Polyporaceae</taxon>
        <taxon>Trametes</taxon>
    </lineage>
</organism>
<dbReference type="InterPro" id="IPR000571">
    <property type="entry name" value="Znf_CCCH"/>
</dbReference>
<keyword evidence="17" id="KW-1185">Reference proteome</keyword>
<dbReference type="CDD" id="cd20335">
    <property type="entry name" value="BRcat_RBR"/>
    <property type="match status" value="1"/>
</dbReference>
<dbReference type="Pfam" id="PF00076">
    <property type="entry name" value="RRM_1"/>
    <property type="match status" value="1"/>
</dbReference>
<feature type="zinc finger region" description="C3H1-type" evidence="10">
    <location>
        <begin position="208"/>
        <end position="235"/>
    </location>
</feature>
<dbReference type="InterPro" id="IPR035979">
    <property type="entry name" value="RBD_domain_sf"/>
</dbReference>
<dbReference type="InterPro" id="IPR044066">
    <property type="entry name" value="TRIAD_supradom"/>
</dbReference>
<dbReference type="SMART" id="SM00647">
    <property type="entry name" value="IBR"/>
    <property type="match status" value="2"/>
</dbReference>
<dbReference type="Gene3D" id="1.20.120.1750">
    <property type="match status" value="1"/>
</dbReference>
<dbReference type="GO" id="GO:0008270">
    <property type="term" value="F:zinc ion binding"/>
    <property type="evidence" value="ECO:0007669"/>
    <property type="project" value="UniProtKB-KW"/>
</dbReference>
<keyword evidence="3" id="KW-0808">Transferase</keyword>
<evidence type="ECO:0000256" key="3">
    <source>
        <dbReference type="ARBA" id="ARBA00022679"/>
    </source>
</evidence>
<dbReference type="Pfam" id="PF01485">
    <property type="entry name" value="IBR"/>
    <property type="match status" value="1"/>
</dbReference>
<dbReference type="GO" id="GO:0003723">
    <property type="term" value="F:RNA binding"/>
    <property type="evidence" value="ECO:0007669"/>
    <property type="project" value="UniProtKB-UniRule"/>
</dbReference>
<feature type="domain" description="C3H1-type" evidence="14">
    <location>
        <begin position="145"/>
        <end position="172"/>
    </location>
</feature>
<evidence type="ECO:0000259" key="14">
    <source>
        <dbReference type="PROSITE" id="PS50103"/>
    </source>
</evidence>
<evidence type="ECO:0000259" key="15">
    <source>
        <dbReference type="PROSITE" id="PS51873"/>
    </source>
</evidence>
<feature type="compositionally biased region" description="Polar residues" evidence="11">
    <location>
        <begin position="39"/>
        <end position="49"/>
    </location>
</feature>
<evidence type="ECO:0000256" key="5">
    <source>
        <dbReference type="ARBA" id="ARBA00022737"/>
    </source>
</evidence>
<name>A0A1Y2IWQ7_TRAC3</name>
<dbReference type="CDD" id="cd22585">
    <property type="entry name" value="Rcat_RBR_DEAH12-like"/>
    <property type="match status" value="1"/>
</dbReference>
<sequence length="1009" mass="109465">MVFIPLGSSPSSPPTVCIYYSQGRCSQGNQCRFLHPPISKTSRTGQPANLSPKDCGPTPPLPGSPSVGTPACQFHQRGYCRFGERCKLSHSSSCPPTRTPLSAPSNMASQTKKYIPLAESSLSPSALPFLHSAAREGSAWGKGSASPFGTCKFFAQNRCTKGSACPFPHTKDTRTIGTESTLPACQPAQLAPTRSYVQPGIDVREAPSSNPPTCKYFMKGSCQKGAACWFYHPPEGGATALPRSPVVTLEPANTHAPQELSTAETPPQQKTSPQQPEEERHHDKPQGNPEAVTRTKLGCKVVYGPGAAVESITTSFESTCIVLHNIPPRTTQTELISLGEPFGALKSVMLYPSQDSGTGLSARIDYLSIADAAHAAQEIAQAPSLRGASARLDLRAAESGTAVLRSTKVKVSWFAPSLIAWAHYGTLSKAKEEAVRLDGETFDGRTIRASFQTPSRRQRTSFSVEIKGLPLKASSEHLKRFCHASSVTIGDPSFDVDRSVVQLSTLLSNQGPLESFELMRTDTPIKKPKLVAFAQFYDPDAAEKAVTALHGTPQPFLRSSQIFLELIHSVKYMMPYAQFAVLRGDLEALRGALQSCKLRFHDKDERGHAAERVCVRAYGPDAKALTRLKSELESIMRGHVVRDGDGEVLWHDYFSTALGRAFLDGISSKTQTFIRPDGRTRTVHAFGTQQGRAAAMESLLGKASLLEAEQHIINMDEDEATFRLLLHGGFSTLQASLGETIFLDVVKRRLVVRGEDSDVRAARMSILQLRTGEPIHNTAPSADTTCPICFCDVDDVLTLPCGHVYCRPCLQHYLGSLAQSTAGGGPTTAECLAKRTPKAGSEDASDDCKCAVPLEVIRSLLSPGEEDRLLESTFLSHIHSRPQEFKYCPTADCQTVYRAAKEGTLLRCPSCLTRVCGFCHVEAHEGLTCAEYKDHASGGDDAFRRWAEAHGARPCPRCGAHLEKNGGCNHMTCAHCGAHMCWVCMKVFREVDSGGGVYAHMQREHGGFM</sequence>
<dbReference type="GO" id="GO:0016567">
    <property type="term" value="P:protein ubiquitination"/>
    <property type="evidence" value="ECO:0007669"/>
    <property type="project" value="InterPro"/>
</dbReference>
<dbReference type="Gene3D" id="4.10.1000.10">
    <property type="entry name" value="Zinc finger, CCCH-type"/>
    <property type="match status" value="3"/>
</dbReference>
<dbReference type="InterPro" id="IPR012677">
    <property type="entry name" value="Nucleotide-bd_a/b_plait_sf"/>
</dbReference>
<dbReference type="SMART" id="SM00356">
    <property type="entry name" value="ZnF_C3H1"/>
    <property type="match status" value="4"/>
</dbReference>
<proteinExistence type="predicted"/>
<dbReference type="InterPro" id="IPR013083">
    <property type="entry name" value="Znf_RING/FYVE/PHD"/>
</dbReference>
<dbReference type="PROSITE" id="PS51873">
    <property type="entry name" value="TRIAD"/>
    <property type="match status" value="1"/>
</dbReference>
<dbReference type="InterPro" id="IPR036855">
    <property type="entry name" value="Znf_CCCH_sf"/>
</dbReference>
<dbReference type="PROSITE" id="PS50089">
    <property type="entry name" value="ZF_RING_2"/>
    <property type="match status" value="1"/>
</dbReference>
<feature type="domain" description="C3H1-type" evidence="14">
    <location>
        <begin position="208"/>
        <end position="235"/>
    </location>
</feature>
<dbReference type="Pfam" id="PF22191">
    <property type="entry name" value="IBR_1"/>
    <property type="match status" value="1"/>
</dbReference>
<evidence type="ECO:0000256" key="4">
    <source>
        <dbReference type="ARBA" id="ARBA00022723"/>
    </source>
</evidence>
<dbReference type="AlphaFoldDB" id="A0A1Y2IWQ7"/>
<dbReference type="InterPro" id="IPR031127">
    <property type="entry name" value="E3_UB_ligase_RBR"/>
</dbReference>
<dbReference type="InterPro" id="IPR002867">
    <property type="entry name" value="IBR_dom"/>
</dbReference>
<evidence type="ECO:0000259" key="12">
    <source>
        <dbReference type="PROSITE" id="PS50089"/>
    </source>
</evidence>
<feature type="domain" description="C3H1-type" evidence="14">
    <location>
        <begin position="11"/>
        <end position="38"/>
    </location>
</feature>
<evidence type="ECO:0000256" key="7">
    <source>
        <dbReference type="ARBA" id="ARBA00022786"/>
    </source>
</evidence>
<keyword evidence="6 10" id="KW-0863">Zinc-finger</keyword>
<evidence type="ECO:0000313" key="17">
    <source>
        <dbReference type="Proteomes" id="UP000193067"/>
    </source>
</evidence>
<dbReference type="Pfam" id="PF00642">
    <property type="entry name" value="zf-CCCH"/>
    <property type="match status" value="3"/>
</dbReference>
<feature type="compositionally biased region" description="Low complexity" evidence="11">
    <location>
        <begin position="264"/>
        <end position="275"/>
    </location>
</feature>
<dbReference type="OrthoDB" id="1431934at2759"/>
<dbReference type="InterPro" id="IPR001841">
    <property type="entry name" value="Znf_RING"/>
</dbReference>
<evidence type="ECO:0000256" key="1">
    <source>
        <dbReference type="ARBA" id="ARBA00001798"/>
    </source>
</evidence>
<dbReference type="Gene3D" id="3.30.70.330">
    <property type="match status" value="3"/>
</dbReference>
<gene>
    <name evidence="16" type="ORF">PYCCODRAFT_1457462</name>
</gene>
<dbReference type="SUPFAM" id="SSF90229">
    <property type="entry name" value="CCCH zinc finger"/>
    <property type="match status" value="2"/>
</dbReference>
<feature type="zinc finger region" description="C3H1-type" evidence="10">
    <location>
        <begin position="11"/>
        <end position="38"/>
    </location>
</feature>
<dbReference type="InterPro" id="IPR000504">
    <property type="entry name" value="RRM_dom"/>
</dbReference>
<keyword evidence="7" id="KW-0833">Ubl conjugation pathway</keyword>
<dbReference type="Proteomes" id="UP000193067">
    <property type="component" value="Unassembled WGS sequence"/>
</dbReference>
<dbReference type="EMBL" id="KZ084093">
    <property type="protein sequence ID" value="OSD05527.1"/>
    <property type="molecule type" value="Genomic_DNA"/>
</dbReference>
<keyword evidence="5" id="KW-0677">Repeat</keyword>
<dbReference type="PROSITE" id="PS50103">
    <property type="entry name" value="ZF_C3H1"/>
    <property type="match status" value="4"/>
</dbReference>
<dbReference type="EC" id="2.3.2.31" evidence="2"/>
<evidence type="ECO:0000256" key="10">
    <source>
        <dbReference type="PROSITE-ProRule" id="PRU00723"/>
    </source>
</evidence>
<dbReference type="Gene3D" id="3.30.40.10">
    <property type="entry name" value="Zinc/RING finger domain, C3HC4 (zinc finger)"/>
    <property type="match status" value="1"/>
</dbReference>
<evidence type="ECO:0000256" key="9">
    <source>
        <dbReference type="PROSITE-ProRule" id="PRU00176"/>
    </source>
</evidence>
<dbReference type="SMART" id="SM00360">
    <property type="entry name" value="RRM"/>
    <property type="match status" value="2"/>
</dbReference>
<dbReference type="InterPro" id="IPR017907">
    <property type="entry name" value="Znf_RING_CS"/>
</dbReference>
<dbReference type="PANTHER" id="PTHR11685">
    <property type="entry name" value="RBR FAMILY RING FINGER AND IBR DOMAIN-CONTAINING"/>
    <property type="match status" value="1"/>
</dbReference>
<evidence type="ECO:0000256" key="2">
    <source>
        <dbReference type="ARBA" id="ARBA00012251"/>
    </source>
</evidence>
<keyword evidence="8 10" id="KW-0862">Zinc</keyword>
<evidence type="ECO:0000256" key="6">
    <source>
        <dbReference type="ARBA" id="ARBA00022771"/>
    </source>
</evidence>
<feature type="domain" description="C3H1-type" evidence="14">
    <location>
        <begin position="66"/>
        <end position="93"/>
    </location>
</feature>
<evidence type="ECO:0000259" key="13">
    <source>
        <dbReference type="PROSITE" id="PS50102"/>
    </source>
</evidence>
<dbReference type="Pfam" id="PF13445">
    <property type="entry name" value="zf-RING_UBOX"/>
    <property type="match status" value="1"/>
</dbReference>
<feature type="domain" description="RING-type" evidence="12">
    <location>
        <begin position="786"/>
        <end position="835"/>
    </location>
</feature>
<keyword evidence="4 10" id="KW-0479">Metal-binding</keyword>
<dbReference type="PROSITE" id="PS50102">
    <property type="entry name" value="RRM"/>
    <property type="match status" value="1"/>
</dbReference>
<evidence type="ECO:0000313" key="16">
    <source>
        <dbReference type="EMBL" id="OSD05527.1"/>
    </source>
</evidence>
<dbReference type="SUPFAM" id="SSF54928">
    <property type="entry name" value="RNA-binding domain, RBD"/>
    <property type="match status" value="2"/>
</dbReference>
<evidence type="ECO:0000256" key="11">
    <source>
        <dbReference type="SAM" id="MobiDB-lite"/>
    </source>
</evidence>
<dbReference type="STRING" id="1353009.A0A1Y2IWQ7"/>
<feature type="region of interest" description="Disordered" evidence="11">
    <location>
        <begin position="253"/>
        <end position="293"/>
    </location>
</feature>
<keyword evidence="9" id="KW-0694">RNA-binding</keyword>
<comment type="catalytic activity">
    <reaction evidence="1">
        <text>[E2 ubiquitin-conjugating enzyme]-S-ubiquitinyl-L-cysteine + [acceptor protein]-L-lysine = [E2 ubiquitin-conjugating enzyme]-L-cysteine + [acceptor protein]-N(6)-ubiquitinyl-L-lysine.</text>
        <dbReference type="EC" id="2.3.2.31"/>
    </reaction>
</comment>
<dbReference type="CDD" id="cd00590">
    <property type="entry name" value="RRM_SF"/>
    <property type="match status" value="1"/>
</dbReference>
<feature type="domain" description="RING-type" evidence="15">
    <location>
        <begin position="782"/>
        <end position="1004"/>
    </location>
</feature>